<organism evidence="7 8">
    <name type="scientific">Nonomuraea glycinis</name>
    <dbReference type="NCBI Taxonomy" id="2047744"/>
    <lineage>
        <taxon>Bacteria</taxon>
        <taxon>Bacillati</taxon>
        <taxon>Actinomycetota</taxon>
        <taxon>Actinomycetes</taxon>
        <taxon>Streptosporangiales</taxon>
        <taxon>Streptosporangiaceae</taxon>
        <taxon>Nonomuraea</taxon>
    </lineage>
</organism>
<keyword evidence="3 6" id="KW-0812">Transmembrane</keyword>
<dbReference type="PIRSF" id="PIRSF005859">
    <property type="entry name" value="PBR"/>
    <property type="match status" value="1"/>
</dbReference>
<evidence type="ECO:0000256" key="3">
    <source>
        <dbReference type="ARBA" id="ARBA00022692"/>
    </source>
</evidence>
<dbReference type="Gene3D" id="1.20.1260.100">
    <property type="entry name" value="TspO/MBR protein"/>
    <property type="match status" value="1"/>
</dbReference>
<dbReference type="PANTHER" id="PTHR10057">
    <property type="entry name" value="PERIPHERAL-TYPE BENZODIAZEPINE RECEPTOR"/>
    <property type="match status" value="1"/>
</dbReference>
<dbReference type="Pfam" id="PF03073">
    <property type="entry name" value="TspO_MBR"/>
    <property type="match status" value="1"/>
</dbReference>
<evidence type="ECO:0000256" key="1">
    <source>
        <dbReference type="ARBA" id="ARBA00004141"/>
    </source>
</evidence>
<evidence type="ECO:0000313" key="7">
    <source>
        <dbReference type="EMBL" id="GGP07112.1"/>
    </source>
</evidence>
<keyword evidence="4 6" id="KW-1133">Transmembrane helix</keyword>
<dbReference type="CDD" id="cd15904">
    <property type="entry name" value="TSPO_MBR"/>
    <property type="match status" value="1"/>
</dbReference>
<feature type="transmembrane region" description="Helical" evidence="6">
    <location>
        <begin position="127"/>
        <end position="148"/>
    </location>
</feature>
<evidence type="ECO:0000256" key="5">
    <source>
        <dbReference type="ARBA" id="ARBA00023136"/>
    </source>
</evidence>
<dbReference type="EMBL" id="BMNK01000005">
    <property type="protein sequence ID" value="GGP07112.1"/>
    <property type="molecule type" value="Genomic_DNA"/>
</dbReference>
<evidence type="ECO:0000313" key="8">
    <source>
        <dbReference type="Proteomes" id="UP000660745"/>
    </source>
</evidence>
<accession>A0A918A503</accession>
<dbReference type="PANTHER" id="PTHR10057:SF0">
    <property type="entry name" value="TRANSLOCATOR PROTEIN"/>
    <property type="match status" value="1"/>
</dbReference>
<sequence>MNKTLIATALATATTAAVGALATRSGSRWYQRLSKPSWQPPAPVFPLVWNPLYALIAYGGARALTSAEGAERDALTRTLAANLALNAAWPALFFRARSPRLALAEIIVLNASNLMLVRQAARADRTAGLLLVPYAAWTGFATALNASIARKNS</sequence>
<reference evidence="7" key="2">
    <citation type="submission" date="2020-09" db="EMBL/GenBank/DDBJ databases">
        <authorList>
            <person name="Sun Q."/>
            <person name="Zhou Y."/>
        </authorList>
    </citation>
    <scope>NUCLEOTIDE SEQUENCE</scope>
    <source>
        <strain evidence="7">CGMCC 4.7430</strain>
    </source>
</reference>
<protein>
    <submittedName>
        <fullName evidence="7">Sensory protein TspO</fullName>
    </submittedName>
</protein>
<evidence type="ECO:0000256" key="4">
    <source>
        <dbReference type="ARBA" id="ARBA00022989"/>
    </source>
</evidence>
<dbReference type="GO" id="GO:0033013">
    <property type="term" value="P:tetrapyrrole metabolic process"/>
    <property type="evidence" value="ECO:0007669"/>
    <property type="project" value="UniProtKB-ARBA"/>
</dbReference>
<evidence type="ECO:0000256" key="6">
    <source>
        <dbReference type="SAM" id="Phobius"/>
    </source>
</evidence>
<comment type="caution">
    <text evidence="7">The sequence shown here is derived from an EMBL/GenBank/DDBJ whole genome shotgun (WGS) entry which is preliminary data.</text>
</comment>
<name>A0A918A503_9ACTN</name>
<gene>
    <name evidence="7" type="ORF">GCM10012278_33580</name>
</gene>
<evidence type="ECO:0000256" key="2">
    <source>
        <dbReference type="ARBA" id="ARBA00007524"/>
    </source>
</evidence>
<comment type="subcellular location">
    <subcellularLocation>
        <location evidence="1">Membrane</location>
        <topology evidence="1">Multi-pass membrane protein</topology>
    </subcellularLocation>
</comment>
<proteinExistence type="inferred from homology"/>
<dbReference type="GO" id="GO:0016020">
    <property type="term" value="C:membrane"/>
    <property type="evidence" value="ECO:0007669"/>
    <property type="project" value="UniProtKB-SubCell"/>
</dbReference>
<dbReference type="RefSeq" id="WP_189139552.1">
    <property type="nucleotide sequence ID" value="NZ_BMNK01000005.1"/>
</dbReference>
<dbReference type="FunFam" id="1.20.1260.100:FF:000001">
    <property type="entry name" value="translocator protein 2"/>
    <property type="match status" value="1"/>
</dbReference>
<dbReference type="InterPro" id="IPR004307">
    <property type="entry name" value="TspO_MBR"/>
</dbReference>
<reference evidence="7" key="1">
    <citation type="journal article" date="2014" name="Int. J. Syst. Evol. Microbiol.">
        <title>Complete genome sequence of Corynebacterium casei LMG S-19264T (=DSM 44701T), isolated from a smear-ripened cheese.</title>
        <authorList>
            <consortium name="US DOE Joint Genome Institute (JGI-PGF)"/>
            <person name="Walter F."/>
            <person name="Albersmeier A."/>
            <person name="Kalinowski J."/>
            <person name="Ruckert C."/>
        </authorList>
    </citation>
    <scope>NUCLEOTIDE SEQUENCE</scope>
    <source>
        <strain evidence="7">CGMCC 4.7430</strain>
    </source>
</reference>
<dbReference type="AlphaFoldDB" id="A0A918A503"/>
<keyword evidence="5 6" id="KW-0472">Membrane</keyword>
<comment type="similarity">
    <text evidence="2">Belongs to the TspO/BZRP family.</text>
</comment>
<keyword evidence="8" id="KW-1185">Reference proteome</keyword>
<dbReference type="Proteomes" id="UP000660745">
    <property type="component" value="Unassembled WGS sequence"/>
</dbReference>
<dbReference type="InterPro" id="IPR038330">
    <property type="entry name" value="TspO/MBR-related_sf"/>
</dbReference>